<evidence type="ECO:0000259" key="3">
    <source>
        <dbReference type="PROSITE" id="PS50035"/>
    </source>
</evidence>
<comment type="subcellular location">
    <subcellularLocation>
        <location evidence="1">Cell membrane</location>
        <topology evidence="1">Peripheral membrane protein</topology>
    </subcellularLocation>
</comment>
<feature type="active site" evidence="1">
    <location>
        <position position="114"/>
    </location>
</feature>
<dbReference type="NCBIfam" id="NF008427">
    <property type="entry name" value="PRK11263.1"/>
    <property type="match status" value="1"/>
</dbReference>
<feature type="active site" evidence="1">
    <location>
        <position position="299"/>
    </location>
</feature>
<evidence type="ECO:0000256" key="1">
    <source>
        <dbReference type="HAMAP-Rule" id="MF_01917"/>
    </source>
</evidence>
<feature type="active site" evidence="1">
    <location>
        <position position="292"/>
    </location>
</feature>
<comment type="function">
    <text evidence="1">Catalyzes the phosphatidyl group transfer from one phosphatidylglycerol molecule to another to form cardiolipin (CL) (diphosphatidylglycerol) and glycerol.</text>
</comment>
<dbReference type="PROSITE" id="PS50035">
    <property type="entry name" value="PLD"/>
    <property type="match status" value="2"/>
</dbReference>
<keyword evidence="1 2" id="KW-0472">Membrane</keyword>
<feature type="transmembrane region" description="Helical" evidence="2">
    <location>
        <begin position="264"/>
        <end position="285"/>
    </location>
</feature>
<keyword evidence="1" id="KW-0444">Lipid biosynthesis</keyword>
<reference evidence="4" key="1">
    <citation type="submission" date="2020-11" db="EMBL/GenBank/DDBJ databases">
        <title>Azospira inquinata sp. nov.</title>
        <authorList>
            <person name="Moe W.M."/>
            <person name="Mikes M.C."/>
        </authorList>
    </citation>
    <scope>NUCLEOTIDE SEQUENCE</scope>
    <source>
        <strain evidence="4">Azo-3</strain>
    </source>
</reference>
<accession>A0A975XTS0</accession>
<dbReference type="InterPro" id="IPR025202">
    <property type="entry name" value="PLD-like_dom"/>
</dbReference>
<dbReference type="EMBL" id="CP064782">
    <property type="protein sequence ID" value="QWT48033.1"/>
    <property type="molecule type" value="Genomic_DNA"/>
</dbReference>
<keyword evidence="1" id="KW-1003">Cell membrane</keyword>
<comment type="similarity">
    <text evidence="1">Belongs to the phospholipase D family. Cardiolipin synthase subfamily. ClsB sub-subfamily.</text>
</comment>
<keyword evidence="2" id="KW-1133">Transmembrane helix</keyword>
<dbReference type="EC" id="2.7.8.-" evidence="1"/>
<feature type="domain" description="PLD phosphodiesterase" evidence="3">
    <location>
        <begin position="107"/>
        <end position="134"/>
    </location>
</feature>
<proteinExistence type="inferred from homology"/>
<dbReference type="GO" id="GO:0008808">
    <property type="term" value="F:cardiolipin synthase activity"/>
    <property type="evidence" value="ECO:0007669"/>
    <property type="project" value="InterPro"/>
</dbReference>
<dbReference type="GO" id="GO:0005886">
    <property type="term" value="C:plasma membrane"/>
    <property type="evidence" value="ECO:0007669"/>
    <property type="project" value="UniProtKB-SubCell"/>
</dbReference>
<dbReference type="HAMAP" id="MF_01917">
    <property type="entry name" value="Cardiolipin_synth_ClsB"/>
    <property type="match status" value="1"/>
</dbReference>
<dbReference type="InterPro" id="IPR030872">
    <property type="entry name" value="Cardiolipin_synth_ClsB"/>
</dbReference>
<keyword evidence="1 4" id="KW-0808">Transferase</keyword>
<feature type="active site" evidence="1">
    <location>
        <position position="112"/>
    </location>
</feature>
<protein>
    <recommendedName>
        <fullName evidence="1">Cardiolipin synthase B</fullName>
        <shortName evidence="1">CL synthase</shortName>
        <ecNumber evidence="1">2.7.8.-</ecNumber>
    </recommendedName>
</protein>
<dbReference type="PANTHER" id="PTHR21248">
    <property type="entry name" value="CARDIOLIPIN SYNTHASE"/>
    <property type="match status" value="1"/>
</dbReference>
<evidence type="ECO:0000313" key="5">
    <source>
        <dbReference type="Proteomes" id="UP000683428"/>
    </source>
</evidence>
<name>A0A975XTS0_9RHOO</name>
<feature type="domain" description="PLD phosphodiesterase" evidence="3">
    <location>
        <begin position="287"/>
        <end position="314"/>
    </location>
</feature>
<evidence type="ECO:0000313" key="4">
    <source>
        <dbReference type="EMBL" id="QWT48033.1"/>
    </source>
</evidence>
<dbReference type="CDD" id="cd09159">
    <property type="entry name" value="PLDc_ybhO_like_2"/>
    <property type="match status" value="1"/>
</dbReference>
<comment type="catalytic activity">
    <reaction evidence="1">
        <text>2 a 1,2-diacyl-sn-glycero-3-phospho-(1'-sn-glycerol) = a cardiolipin + glycerol</text>
        <dbReference type="Rhea" id="RHEA:31451"/>
        <dbReference type="ChEBI" id="CHEBI:17754"/>
        <dbReference type="ChEBI" id="CHEBI:62237"/>
        <dbReference type="ChEBI" id="CHEBI:64716"/>
    </reaction>
</comment>
<dbReference type="Pfam" id="PF13091">
    <property type="entry name" value="PLDc_2"/>
    <property type="match status" value="2"/>
</dbReference>
<dbReference type="PANTHER" id="PTHR21248:SF22">
    <property type="entry name" value="PHOSPHOLIPASE D"/>
    <property type="match status" value="1"/>
</dbReference>
<gene>
    <name evidence="1 4" type="primary">clsB</name>
    <name evidence="4" type="ORF">Azoinq_09120</name>
</gene>
<dbReference type="SMART" id="SM00155">
    <property type="entry name" value="PLDc"/>
    <property type="match status" value="2"/>
</dbReference>
<dbReference type="Proteomes" id="UP000683428">
    <property type="component" value="Chromosome"/>
</dbReference>
<keyword evidence="2" id="KW-0812">Transmembrane</keyword>
<dbReference type="RefSeq" id="WP_216129808.1">
    <property type="nucleotide sequence ID" value="NZ_CP064782.1"/>
</dbReference>
<dbReference type="PIRSF" id="PIRSF000850">
    <property type="entry name" value="Phospholipase_D_PSS"/>
    <property type="match status" value="1"/>
</dbReference>
<keyword evidence="5" id="KW-1185">Reference proteome</keyword>
<dbReference type="AlphaFoldDB" id="A0A975XTS0"/>
<organism evidence="4 5">
    <name type="scientific">Azospira inquinata</name>
    <dbReference type="NCBI Taxonomy" id="2785627"/>
    <lineage>
        <taxon>Bacteria</taxon>
        <taxon>Pseudomonadati</taxon>
        <taxon>Pseudomonadota</taxon>
        <taxon>Betaproteobacteria</taxon>
        <taxon>Rhodocyclales</taxon>
        <taxon>Rhodocyclaceae</taxon>
        <taxon>Azospira</taxon>
    </lineage>
</organism>
<keyword evidence="1" id="KW-0443">Lipid metabolism</keyword>
<keyword evidence="1" id="KW-1208">Phospholipid metabolism</keyword>
<sequence length="388" mass="44057">MAEFLPGNRLRLLNSGGEYFPALLQAIREAEKEIHLETYIFENDATGRHIAAALGEAARRGITVRLLVDGFGARSFPQTLMPQLLAAGVQVLIFRPELAPWRLRRHRLRRMHRKIAVVDARIAFVGGINIIDDMNTPHQVPPRYDYAIQVEGPLLAPIHRTVGRLWEMVVWANFRHRYHNTSRLIAQTYPAGHQWAAFVTRDNIRHRGEIENAYLEAINSAREEVLLANAYFLPGARFRHALAAAVGRGVKVTVLLQGRVEYRLLHYASQALYGFFLGAGVRIFLYQRSFLHAKVAVVDGQWATVGSSNIDPFSLLLAREANVLVRDQQFAKELKDSLHQAMAEGARELPAQRWKRLPLYSRLLRWSCYALVRLAIGLAGYGGREFRQ</sequence>
<dbReference type="GO" id="GO:0032049">
    <property type="term" value="P:cardiolipin biosynthetic process"/>
    <property type="evidence" value="ECO:0007669"/>
    <property type="project" value="InterPro"/>
</dbReference>
<dbReference type="KEGG" id="aiq:Azoinq_09120"/>
<dbReference type="CDD" id="cd09110">
    <property type="entry name" value="PLDc_CLS_1"/>
    <property type="match status" value="1"/>
</dbReference>
<feature type="active site" evidence="1">
    <location>
        <position position="119"/>
    </location>
</feature>
<keyword evidence="1" id="KW-0594">Phospholipid biosynthesis</keyword>
<feature type="active site" evidence="1">
    <location>
        <position position="294"/>
    </location>
</feature>
<evidence type="ECO:0000256" key="2">
    <source>
        <dbReference type="SAM" id="Phobius"/>
    </source>
</evidence>
<dbReference type="InterPro" id="IPR001736">
    <property type="entry name" value="PLipase_D/transphosphatidylase"/>
</dbReference>